<accession>A0A9P1ILR6</accession>
<evidence type="ECO:0000313" key="1">
    <source>
        <dbReference type="EMBL" id="CAI5446391.1"/>
    </source>
</evidence>
<comment type="caution">
    <text evidence="1">The sequence shown here is derived from an EMBL/GenBank/DDBJ whole genome shotgun (WGS) entry which is preliminary data.</text>
</comment>
<dbReference type="Proteomes" id="UP001152747">
    <property type="component" value="Unassembled WGS sequence"/>
</dbReference>
<dbReference type="EMBL" id="CANHGI010000003">
    <property type="protein sequence ID" value="CAI5446391.1"/>
    <property type="molecule type" value="Genomic_DNA"/>
</dbReference>
<name>A0A9P1ILR6_9PELO</name>
<sequence>MMTSIEYPKNEIHADDEIEELWRIPGVLRKYDETACHSSALPIFGAGISMKMDVAKKKRAFAVPQTDENLIKFVDYSNVSPSCYIL</sequence>
<organism evidence="1 2">
    <name type="scientific">Caenorhabditis angaria</name>
    <dbReference type="NCBI Taxonomy" id="860376"/>
    <lineage>
        <taxon>Eukaryota</taxon>
        <taxon>Metazoa</taxon>
        <taxon>Ecdysozoa</taxon>
        <taxon>Nematoda</taxon>
        <taxon>Chromadorea</taxon>
        <taxon>Rhabditida</taxon>
        <taxon>Rhabditina</taxon>
        <taxon>Rhabditomorpha</taxon>
        <taxon>Rhabditoidea</taxon>
        <taxon>Rhabditidae</taxon>
        <taxon>Peloderinae</taxon>
        <taxon>Caenorhabditis</taxon>
    </lineage>
</organism>
<gene>
    <name evidence="1" type="ORF">CAMP_LOCUS9028</name>
</gene>
<keyword evidence="2" id="KW-1185">Reference proteome</keyword>
<reference evidence="1" key="1">
    <citation type="submission" date="2022-11" db="EMBL/GenBank/DDBJ databases">
        <authorList>
            <person name="Kikuchi T."/>
        </authorList>
    </citation>
    <scope>NUCLEOTIDE SEQUENCE</scope>
    <source>
        <strain evidence="1">PS1010</strain>
    </source>
</reference>
<proteinExistence type="predicted"/>
<evidence type="ECO:0000313" key="2">
    <source>
        <dbReference type="Proteomes" id="UP001152747"/>
    </source>
</evidence>
<dbReference type="AlphaFoldDB" id="A0A9P1ILR6"/>
<protein>
    <submittedName>
        <fullName evidence="1">Uncharacterized protein</fullName>
    </submittedName>
</protein>